<protein>
    <submittedName>
        <fullName evidence="3">GAF domain-containing protein</fullName>
    </submittedName>
</protein>
<comment type="caution">
    <text evidence="3">The sequence shown here is derived from an EMBL/GenBank/DDBJ whole genome shotgun (WGS) entry which is preliminary data.</text>
</comment>
<reference evidence="3" key="1">
    <citation type="submission" date="2022-10" db="EMBL/GenBank/DDBJ databases">
        <title>The WGS of Solirubrobacter ginsenosidimutans DSM 21036.</title>
        <authorList>
            <person name="Jiang Z."/>
        </authorList>
    </citation>
    <scope>NUCLEOTIDE SEQUENCE</scope>
    <source>
        <strain evidence="3">DSM 21036</strain>
    </source>
</reference>
<dbReference type="Gene3D" id="3.30.450.40">
    <property type="match status" value="1"/>
</dbReference>
<dbReference type="EMBL" id="JAPDOD010000017">
    <property type="protein sequence ID" value="MDA0162244.1"/>
    <property type="molecule type" value="Genomic_DNA"/>
</dbReference>
<gene>
    <name evidence="3" type="ORF">OM076_18370</name>
</gene>
<dbReference type="InterPro" id="IPR029016">
    <property type="entry name" value="GAF-like_dom_sf"/>
</dbReference>
<evidence type="ECO:0000313" key="4">
    <source>
        <dbReference type="Proteomes" id="UP001149140"/>
    </source>
</evidence>
<dbReference type="InterPro" id="IPR003018">
    <property type="entry name" value="GAF"/>
</dbReference>
<feature type="domain" description="OmpR/PhoB-type" evidence="2">
    <location>
        <begin position="320"/>
        <end position="384"/>
    </location>
</feature>
<dbReference type="InterPro" id="IPR001867">
    <property type="entry name" value="OmpR/PhoB-type_DNA-bd"/>
</dbReference>
<dbReference type="Pfam" id="PF01590">
    <property type="entry name" value="GAF"/>
    <property type="match status" value="1"/>
</dbReference>
<keyword evidence="1" id="KW-0238">DNA-binding</keyword>
<name>A0A9X3MTA4_9ACTN</name>
<evidence type="ECO:0000313" key="3">
    <source>
        <dbReference type="EMBL" id="MDA0162244.1"/>
    </source>
</evidence>
<evidence type="ECO:0000259" key="2">
    <source>
        <dbReference type="SMART" id="SM00862"/>
    </source>
</evidence>
<keyword evidence="4" id="KW-1185">Reference proteome</keyword>
<accession>A0A9X3MTA4</accession>
<organism evidence="3 4">
    <name type="scientific">Solirubrobacter ginsenosidimutans</name>
    <dbReference type="NCBI Taxonomy" id="490573"/>
    <lineage>
        <taxon>Bacteria</taxon>
        <taxon>Bacillati</taxon>
        <taxon>Actinomycetota</taxon>
        <taxon>Thermoleophilia</taxon>
        <taxon>Solirubrobacterales</taxon>
        <taxon>Solirubrobacteraceae</taxon>
        <taxon>Solirubrobacter</taxon>
    </lineage>
</organism>
<dbReference type="GO" id="GO:0000160">
    <property type="term" value="P:phosphorelay signal transduction system"/>
    <property type="evidence" value="ECO:0007669"/>
    <property type="project" value="InterPro"/>
</dbReference>
<dbReference type="Proteomes" id="UP001149140">
    <property type="component" value="Unassembled WGS sequence"/>
</dbReference>
<dbReference type="GO" id="GO:0006355">
    <property type="term" value="P:regulation of DNA-templated transcription"/>
    <property type="evidence" value="ECO:0007669"/>
    <property type="project" value="InterPro"/>
</dbReference>
<dbReference type="RefSeq" id="WP_270041479.1">
    <property type="nucleotide sequence ID" value="NZ_JAPDOD010000017.1"/>
</dbReference>
<evidence type="ECO:0000256" key="1">
    <source>
        <dbReference type="ARBA" id="ARBA00023125"/>
    </source>
</evidence>
<dbReference type="GO" id="GO:0003677">
    <property type="term" value="F:DNA binding"/>
    <property type="evidence" value="ECO:0007669"/>
    <property type="project" value="UniProtKB-KW"/>
</dbReference>
<dbReference type="SMART" id="SM00862">
    <property type="entry name" value="Trans_reg_C"/>
    <property type="match status" value="1"/>
</dbReference>
<proteinExistence type="predicted"/>
<sequence length="437" mass="47581">MRNPWLAVNPLGDRLAQAKALQRVHEAFHSGRDVGGSVRAVVAQSWARSSSAGVDPVTRAPIVLADEREIDERWSHHPLHPVLPVLRDLLSSATSESGHMLVISDAAGVLLWIEGHHRVIEATHDMHFVCGADWSESGAGTNALGTAIAVDHPVQIFSAEHYSRRVHPWQCSGAPIHDPATGEIIGVIDLTGHLKTAHPHTLSLVTAAAGMAEAFLRHDRDRRDERAREAYLERVGGARQRTALVRRNGQVLMGVPSGWLPSGFALEPGELALPDGTVADVEPLEDCLVVWQRSAGGRREPHAPVRLDLLRRRPLLHRPGETVPLSGRHAEILCTLLLAPDGLTVEELTHEIYADGGKPVTLRAEMSRLRSALGGLITARPYRFAIPVTSDLQEVETLLANGHTDEARQLARGRLLPGSHAPRVVEARERLEHALSA</sequence>
<dbReference type="AlphaFoldDB" id="A0A9X3MTA4"/>